<dbReference type="Ensembl" id="ENSPCOT00000021751.1">
    <property type="protein sequence ID" value="ENSPCOP00000011165.1"/>
    <property type="gene ID" value="ENSPCOG00000017095.1"/>
</dbReference>
<evidence type="ECO:0000313" key="2">
    <source>
        <dbReference type="Proteomes" id="UP000233160"/>
    </source>
</evidence>
<dbReference type="OMA" id="CDCHTAP"/>
<reference evidence="1" key="1">
    <citation type="submission" date="2025-08" db="UniProtKB">
        <authorList>
            <consortium name="Ensembl"/>
        </authorList>
    </citation>
    <scope>IDENTIFICATION</scope>
</reference>
<keyword evidence="2" id="KW-1185">Reference proteome</keyword>
<dbReference type="GeneTree" id="ENSGT01020000230614"/>
<dbReference type="Proteomes" id="UP000233160">
    <property type="component" value="Unassembled WGS sequence"/>
</dbReference>
<proteinExistence type="predicted"/>
<name>A0A2K6FAZ8_PROCO</name>
<reference evidence="1" key="2">
    <citation type="submission" date="2025-09" db="UniProtKB">
        <authorList>
            <consortium name="Ensembl"/>
        </authorList>
    </citation>
    <scope>IDENTIFICATION</scope>
</reference>
<dbReference type="AlphaFoldDB" id="A0A2K6FAZ8"/>
<sequence length="98" mass="11159">MLPRQLLSPFPFPGARRGESLYATQPRRALCQVCTAGEARSARRQMLLPPRRRRLPAPGLCNCHAAPELNLKRAKGRLGERFWQTERVFADVGEEDLF</sequence>
<organism evidence="1 2">
    <name type="scientific">Propithecus coquereli</name>
    <name type="common">Coquerel's sifaka</name>
    <name type="synonym">Propithecus verreauxi coquereli</name>
    <dbReference type="NCBI Taxonomy" id="379532"/>
    <lineage>
        <taxon>Eukaryota</taxon>
        <taxon>Metazoa</taxon>
        <taxon>Chordata</taxon>
        <taxon>Craniata</taxon>
        <taxon>Vertebrata</taxon>
        <taxon>Euteleostomi</taxon>
        <taxon>Mammalia</taxon>
        <taxon>Eutheria</taxon>
        <taxon>Euarchontoglires</taxon>
        <taxon>Primates</taxon>
        <taxon>Strepsirrhini</taxon>
        <taxon>Lemuriformes</taxon>
        <taxon>Indriidae</taxon>
        <taxon>Propithecus</taxon>
    </lineage>
</organism>
<accession>A0A2K6FAZ8</accession>
<evidence type="ECO:0000313" key="1">
    <source>
        <dbReference type="Ensembl" id="ENSPCOP00000011165.1"/>
    </source>
</evidence>
<protein>
    <submittedName>
        <fullName evidence="1">Uncharacterized protein</fullName>
    </submittedName>
</protein>